<sequence>MCSGSRTCRPGRRPCQSQERELREVAASILCLPAC</sequence>
<organism evidence="1">
    <name type="scientific">Zea mays</name>
    <name type="common">Maize</name>
    <dbReference type="NCBI Taxonomy" id="4577"/>
    <lineage>
        <taxon>Eukaryota</taxon>
        <taxon>Viridiplantae</taxon>
        <taxon>Streptophyta</taxon>
        <taxon>Embryophyta</taxon>
        <taxon>Tracheophyta</taxon>
        <taxon>Spermatophyta</taxon>
        <taxon>Magnoliopsida</taxon>
        <taxon>Liliopsida</taxon>
        <taxon>Poales</taxon>
        <taxon>Poaceae</taxon>
        <taxon>PACMAD clade</taxon>
        <taxon>Panicoideae</taxon>
        <taxon>Andropogonodae</taxon>
        <taxon>Andropogoneae</taxon>
        <taxon>Tripsacinae</taxon>
        <taxon>Zea</taxon>
    </lineage>
</organism>
<dbReference type="EMBL" id="EU970605">
    <property type="protein sequence ID" value="ACG42723.1"/>
    <property type="molecule type" value="mRNA"/>
</dbReference>
<proteinExistence type="evidence at transcript level"/>
<name>B6U040_MAIZE</name>
<evidence type="ECO:0000313" key="1">
    <source>
        <dbReference type="EMBL" id="ACG42723.1"/>
    </source>
</evidence>
<protein>
    <submittedName>
        <fullName evidence="1">Uncharacterized protein</fullName>
    </submittedName>
</protein>
<reference evidence="1" key="1">
    <citation type="journal article" date="2009" name="Plant Mol. Biol.">
        <title>Insights into corn genes derived from large-scale cDNA sequencing.</title>
        <authorList>
            <person name="Alexandrov N.N."/>
            <person name="Brover V.V."/>
            <person name="Freidin S."/>
            <person name="Troukhan M.E."/>
            <person name="Tatarinova T.V."/>
            <person name="Zhang H."/>
            <person name="Swaller T.J."/>
            <person name="Lu Y.P."/>
            <person name="Bouck J."/>
            <person name="Flavell R.B."/>
            <person name="Feldmann K.A."/>
        </authorList>
    </citation>
    <scope>NUCLEOTIDE SEQUENCE</scope>
</reference>
<accession>B6U040</accession>
<dbReference type="AlphaFoldDB" id="B6U040"/>